<dbReference type="InterPro" id="IPR010730">
    <property type="entry name" value="HET"/>
</dbReference>
<feature type="domain" description="Heterokaryon incompatibility" evidence="1">
    <location>
        <begin position="187"/>
        <end position="338"/>
    </location>
</feature>
<name>A0A8H8RMF4_9HELO</name>
<protein>
    <recommendedName>
        <fullName evidence="1">Heterokaryon incompatibility domain-containing protein</fullName>
    </recommendedName>
</protein>
<keyword evidence="3" id="KW-1185">Reference proteome</keyword>
<sequence>MDPAVAELCSFCNGLLPLKEESSQGRAHHPTLGLLENSSLKCSVCKVMLGDWSLEKSRKRWPAIDKLEYDSIAIKVKLREIQASRGLSWAMLEVHLDARGFNFLDPFSISTCNKNSISAALPIWKAATTSIPEKAWLQDCELQHERCKPLAGDMPKRLIDVGSRGGLPPRLVKSHCLQEQCTPNIRYATLSYCWGGAKFCTTKKKVESYEQEIPYELLPSTLQDAITLARHLDIRYIWIDALCIVQDDDIEWGIEASKMRDIYSGSSITIAASDAANGSMGCFPLKPDDDCSLNHPSAFVTVKNSGDGDGIIIRVQPSDIRALAGESVLNTRGWVLQEMVLSNRTVHCMKSGLYWECRSECRTEIGISFDRSTSKNSSIPILRDDPQNEANRTWWKWIESYSRRRFSFPRDRLPALSGIVRHYQRATKDTLVLGLWERSFNQDLLWMRIDKLVEGVDPTSNYLSNIPSWTWLSCPHEVWFDFPNYRTGSNEDRLHEIRDHIKLVEWAVDWTSEPLISDVKFTRLILDGPTAEFVLSVSSKGKDHNPPYFDVGDEKPDFQKGPFPWRCAGQFDDKLRTPPTKYLCMLVRSRIYNDKASMRETFLILEPCSDSSVYRRIGIGIFIGESPNFDSTARRTLSLV</sequence>
<proteinExistence type="predicted"/>
<dbReference type="OrthoDB" id="5347061at2759"/>
<evidence type="ECO:0000313" key="3">
    <source>
        <dbReference type="Proteomes" id="UP000462212"/>
    </source>
</evidence>
<dbReference type="EMBL" id="QGMJ01000461">
    <property type="protein sequence ID" value="TVY36082.1"/>
    <property type="molecule type" value="Genomic_DNA"/>
</dbReference>
<dbReference type="PANTHER" id="PTHR33112:SF15">
    <property type="entry name" value="HETEROKARYON INCOMPATIBILITY DOMAIN-CONTAINING PROTEIN"/>
    <property type="match status" value="1"/>
</dbReference>
<gene>
    <name evidence="2" type="ORF">LSUB1_G008233</name>
</gene>
<organism evidence="2 3">
    <name type="scientific">Lachnellula subtilissima</name>
    <dbReference type="NCBI Taxonomy" id="602034"/>
    <lineage>
        <taxon>Eukaryota</taxon>
        <taxon>Fungi</taxon>
        <taxon>Dikarya</taxon>
        <taxon>Ascomycota</taxon>
        <taxon>Pezizomycotina</taxon>
        <taxon>Leotiomycetes</taxon>
        <taxon>Helotiales</taxon>
        <taxon>Lachnaceae</taxon>
        <taxon>Lachnellula</taxon>
    </lineage>
</organism>
<comment type="caution">
    <text evidence="2">The sequence shown here is derived from an EMBL/GenBank/DDBJ whole genome shotgun (WGS) entry which is preliminary data.</text>
</comment>
<evidence type="ECO:0000259" key="1">
    <source>
        <dbReference type="Pfam" id="PF06985"/>
    </source>
</evidence>
<evidence type="ECO:0000313" key="2">
    <source>
        <dbReference type="EMBL" id="TVY36082.1"/>
    </source>
</evidence>
<dbReference type="PANTHER" id="PTHR33112">
    <property type="entry name" value="DOMAIN PROTEIN, PUTATIVE-RELATED"/>
    <property type="match status" value="1"/>
</dbReference>
<dbReference type="AlphaFoldDB" id="A0A8H8RMF4"/>
<reference evidence="2 3" key="1">
    <citation type="submission" date="2018-05" db="EMBL/GenBank/DDBJ databases">
        <title>Genome sequencing and assembly of the regulated plant pathogen Lachnellula willkommii and related sister species for the development of diagnostic species identification markers.</title>
        <authorList>
            <person name="Giroux E."/>
            <person name="Bilodeau G."/>
        </authorList>
    </citation>
    <scope>NUCLEOTIDE SEQUENCE [LARGE SCALE GENOMIC DNA]</scope>
    <source>
        <strain evidence="2 3">CBS 197.66</strain>
    </source>
</reference>
<accession>A0A8H8RMF4</accession>
<dbReference type="Proteomes" id="UP000462212">
    <property type="component" value="Unassembled WGS sequence"/>
</dbReference>
<dbReference type="Pfam" id="PF06985">
    <property type="entry name" value="HET"/>
    <property type="match status" value="1"/>
</dbReference>